<evidence type="ECO:0000313" key="2">
    <source>
        <dbReference type="Proteomes" id="UP001059596"/>
    </source>
</evidence>
<comment type="caution">
    <text evidence="1">The sequence shown here is derived from an EMBL/GenBank/DDBJ whole genome shotgun (WGS) entry which is preliminary data.</text>
</comment>
<dbReference type="EMBL" id="JAMKOV010000002">
    <property type="protein sequence ID" value="KAI8042021.1"/>
    <property type="molecule type" value="Genomic_DNA"/>
</dbReference>
<sequence>MASQGAELQHFLNFLNDFLIEKNDSVRELAILDWLSDTVPYLLTYQNDSREWICELILVRD</sequence>
<protein>
    <submittedName>
        <fullName evidence="1">Uncharacterized protein</fullName>
    </submittedName>
</protein>
<organism evidence="1 2">
    <name type="scientific">Drosophila gunungcola</name>
    <name type="common">fruit fly</name>
    <dbReference type="NCBI Taxonomy" id="103775"/>
    <lineage>
        <taxon>Eukaryota</taxon>
        <taxon>Metazoa</taxon>
        <taxon>Ecdysozoa</taxon>
        <taxon>Arthropoda</taxon>
        <taxon>Hexapoda</taxon>
        <taxon>Insecta</taxon>
        <taxon>Pterygota</taxon>
        <taxon>Neoptera</taxon>
        <taxon>Endopterygota</taxon>
        <taxon>Diptera</taxon>
        <taxon>Brachycera</taxon>
        <taxon>Muscomorpha</taxon>
        <taxon>Ephydroidea</taxon>
        <taxon>Drosophilidae</taxon>
        <taxon>Drosophila</taxon>
        <taxon>Sophophora</taxon>
    </lineage>
</organism>
<dbReference type="Proteomes" id="UP001059596">
    <property type="component" value="Unassembled WGS sequence"/>
</dbReference>
<keyword evidence="2" id="KW-1185">Reference proteome</keyword>
<proteinExistence type="predicted"/>
<reference evidence="1" key="1">
    <citation type="journal article" date="2023" name="Genome Biol. Evol.">
        <title>Long-read-based Genome Assembly of Drosophila gunungcola Reveals Fewer Chemosensory Genes in Flower-breeding Species.</title>
        <authorList>
            <person name="Negi A."/>
            <person name="Liao B.Y."/>
            <person name="Yeh S.D."/>
        </authorList>
    </citation>
    <scope>NUCLEOTIDE SEQUENCE</scope>
    <source>
        <strain evidence="1">Sukarami</strain>
    </source>
</reference>
<evidence type="ECO:0000313" key="1">
    <source>
        <dbReference type="EMBL" id="KAI8042021.1"/>
    </source>
</evidence>
<accession>A0A9Q0BS02</accession>
<name>A0A9Q0BS02_9MUSC</name>
<dbReference type="AlphaFoldDB" id="A0A9Q0BS02"/>
<gene>
    <name evidence="1" type="ORF">M5D96_003321</name>
</gene>